<dbReference type="GO" id="GO:0016887">
    <property type="term" value="F:ATP hydrolysis activity"/>
    <property type="evidence" value="ECO:0007669"/>
    <property type="project" value="InterPro"/>
</dbReference>
<dbReference type="InterPro" id="IPR027417">
    <property type="entry name" value="P-loop_NTPase"/>
</dbReference>
<dbReference type="Gene3D" id="3.40.50.300">
    <property type="entry name" value="P-loop containing nucleotide triphosphate hydrolases"/>
    <property type="match status" value="1"/>
</dbReference>
<evidence type="ECO:0000256" key="3">
    <source>
        <dbReference type="ARBA" id="ARBA00022448"/>
    </source>
</evidence>
<name>A0A1M5ZF17_9CLOT</name>
<feature type="domain" description="ABC transporter" evidence="8">
    <location>
        <begin position="7"/>
        <end position="255"/>
    </location>
</feature>
<proteinExistence type="inferred from homology"/>
<dbReference type="GO" id="GO:0015833">
    <property type="term" value="P:peptide transport"/>
    <property type="evidence" value="ECO:0007669"/>
    <property type="project" value="InterPro"/>
</dbReference>
<dbReference type="Pfam" id="PF00005">
    <property type="entry name" value="ABC_tran"/>
    <property type="match status" value="1"/>
</dbReference>
<evidence type="ECO:0000256" key="1">
    <source>
        <dbReference type="ARBA" id="ARBA00004202"/>
    </source>
</evidence>
<evidence type="ECO:0000256" key="7">
    <source>
        <dbReference type="ARBA" id="ARBA00023136"/>
    </source>
</evidence>
<dbReference type="PANTHER" id="PTHR43297">
    <property type="entry name" value="OLIGOPEPTIDE TRANSPORT ATP-BINDING PROTEIN APPD"/>
    <property type="match status" value="1"/>
</dbReference>
<dbReference type="SMART" id="SM00382">
    <property type="entry name" value="AAA"/>
    <property type="match status" value="1"/>
</dbReference>
<evidence type="ECO:0000256" key="2">
    <source>
        <dbReference type="ARBA" id="ARBA00005417"/>
    </source>
</evidence>
<evidence type="ECO:0000259" key="8">
    <source>
        <dbReference type="PROSITE" id="PS50893"/>
    </source>
</evidence>
<organism evidence="9 10">
    <name type="scientific">Clostridium intestinale DSM 6191</name>
    <dbReference type="NCBI Taxonomy" id="1121320"/>
    <lineage>
        <taxon>Bacteria</taxon>
        <taxon>Bacillati</taxon>
        <taxon>Bacillota</taxon>
        <taxon>Clostridia</taxon>
        <taxon>Eubacteriales</taxon>
        <taxon>Clostridiaceae</taxon>
        <taxon>Clostridium</taxon>
    </lineage>
</organism>
<dbReference type="InterPro" id="IPR003593">
    <property type="entry name" value="AAA+_ATPase"/>
</dbReference>
<dbReference type="PROSITE" id="PS50893">
    <property type="entry name" value="ABC_TRANSPORTER_2"/>
    <property type="match status" value="1"/>
</dbReference>
<dbReference type="SUPFAM" id="SSF52540">
    <property type="entry name" value="P-loop containing nucleoside triphosphate hydrolases"/>
    <property type="match status" value="1"/>
</dbReference>
<evidence type="ECO:0000256" key="5">
    <source>
        <dbReference type="ARBA" id="ARBA00022741"/>
    </source>
</evidence>
<dbReference type="GO" id="GO:0005524">
    <property type="term" value="F:ATP binding"/>
    <property type="evidence" value="ECO:0007669"/>
    <property type="project" value="UniProtKB-KW"/>
</dbReference>
<sequence>MENNSALNIKDLKVSFRNNGGFLQVIRGVDIELNEGEILGILGESGSGKTVTASTILRLIEDDTYRIDSGSIVFNNKELIGLNDKEMRDIRGKKISYVFQDPTGALNPYKSIGKQLKEVLKVHGESFSKEKIIQGLKKVGIDNGEVIYNMYPWQLSGGLCQRVVIAMSTLCSPEIIIADEPTAAIDASLQKKVLDLFKDIHKKNNTSIIIITHDFDVVKYTCNKVVIMYGGLVMEEGETEEVLKSPKHPYTKELIKCVESLNKNDKDLYSLDGKAPSPEEFKNQCPFYDRCKYRNDKCLEKIPDFKIVGNRKFRCVLEKVGEDFE</sequence>
<dbReference type="FunFam" id="3.40.50.300:FF:000016">
    <property type="entry name" value="Oligopeptide ABC transporter ATP-binding component"/>
    <property type="match status" value="1"/>
</dbReference>
<keyword evidence="4" id="KW-1003">Cell membrane</keyword>
<dbReference type="GO" id="GO:0005886">
    <property type="term" value="C:plasma membrane"/>
    <property type="evidence" value="ECO:0007669"/>
    <property type="project" value="UniProtKB-SubCell"/>
</dbReference>
<reference evidence="9 10" key="1">
    <citation type="submission" date="2016-11" db="EMBL/GenBank/DDBJ databases">
        <authorList>
            <person name="Jaros S."/>
            <person name="Januszkiewicz K."/>
            <person name="Wedrychowicz H."/>
        </authorList>
    </citation>
    <scope>NUCLEOTIDE SEQUENCE [LARGE SCALE GENOMIC DNA]</scope>
    <source>
        <strain evidence="9 10">DSM 6191</strain>
    </source>
</reference>
<keyword evidence="5" id="KW-0547">Nucleotide-binding</keyword>
<dbReference type="EMBL" id="FQXU01000008">
    <property type="protein sequence ID" value="SHI22752.1"/>
    <property type="molecule type" value="Genomic_DNA"/>
</dbReference>
<dbReference type="Pfam" id="PF08352">
    <property type="entry name" value="oligo_HPY"/>
    <property type="match status" value="1"/>
</dbReference>
<keyword evidence="6 9" id="KW-0067">ATP-binding</keyword>
<dbReference type="Proteomes" id="UP000184241">
    <property type="component" value="Unassembled WGS sequence"/>
</dbReference>
<accession>A0A1M5ZF17</accession>
<dbReference type="RefSeq" id="WP_073020487.1">
    <property type="nucleotide sequence ID" value="NZ_FQXU01000008.1"/>
</dbReference>
<dbReference type="InterPro" id="IPR050388">
    <property type="entry name" value="ABC_Ni/Peptide_Import"/>
</dbReference>
<gene>
    <name evidence="9" type="ORF">SAMN02745941_02902</name>
</gene>
<dbReference type="PANTHER" id="PTHR43297:SF2">
    <property type="entry name" value="DIPEPTIDE TRANSPORT ATP-BINDING PROTEIN DPPD"/>
    <property type="match status" value="1"/>
</dbReference>
<evidence type="ECO:0000313" key="9">
    <source>
        <dbReference type="EMBL" id="SHI22752.1"/>
    </source>
</evidence>
<dbReference type="InterPro" id="IPR003439">
    <property type="entry name" value="ABC_transporter-like_ATP-bd"/>
</dbReference>
<evidence type="ECO:0000313" key="10">
    <source>
        <dbReference type="Proteomes" id="UP000184241"/>
    </source>
</evidence>
<comment type="similarity">
    <text evidence="2">Belongs to the ABC transporter superfamily.</text>
</comment>
<keyword evidence="3" id="KW-0813">Transport</keyword>
<dbReference type="InterPro" id="IPR013563">
    <property type="entry name" value="Oligopep_ABC_C"/>
</dbReference>
<protein>
    <submittedName>
        <fullName evidence="9">Oligopeptide/dipeptide ABC transporter, ATP-binding protein, C-terminal domain-containing protein</fullName>
    </submittedName>
</protein>
<comment type="subcellular location">
    <subcellularLocation>
        <location evidence="1">Cell membrane</location>
        <topology evidence="1">Peripheral membrane protein</topology>
    </subcellularLocation>
</comment>
<dbReference type="CDD" id="cd03257">
    <property type="entry name" value="ABC_NikE_OppD_transporters"/>
    <property type="match status" value="1"/>
</dbReference>
<evidence type="ECO:0000256" key="6">
    <source>
        <dbReference type="ARBA" id="ARBA00022840"/>
    </source>
</evidence>
<dbReference type="AlphaFoldDB" id="A0A1M5ZF17"/>
<dbReference type="NCBIfam" id="TIGR01727">
    <property type="entry name" value="oligo_HPY"/>
    <property type="match status" value="1"/>
</dbReference>
<keyword evidence="7" id="KW-0472">Membrane</keyword>
<evidence type="ECO:0000256" key="4">
    <source>
        <dbReference type="ARBA" id="ARBA00022475"/>
    </source>
</evidence>